<dbReference type="InterPro" id="IPR002110">
    <property type="entry name" value="Ankyrin_rpt"/>
</dbReference>
<evidence type="ECO:0000313" key="9">
    <source>
        <dbReference type="EMBL" id="NEJ72762.1"/>
    </source>
</evidence>
<feature type="repeat" description="ANK" evidence="6">
    <location>
        <begin position="22"/>
        <end position="50"/>
    </location>
</feature>
<evidence type="ECO:0000256" key="7">
    <source>
        <dbReference type="PROSITE-ProRule" id="PRU00433"/>
    </source>
</evidence>
<feature type="repeat" description="ANK" evidence="6">
    <location>
        <begin position="86"/>
        <end position="114"/>
    </location>
</feature>
<proteinExistence type="predicted"/>
<dbReference type="GO" id="GO:0009055">
    <property type="term" value="F:electron transfer activity"/>
    <property type="evidence" value="ECO:0007669"/>
    <property type="project" value="InterPro"/>
</dbReference>
<dbReference type="Gene3D" id="1.10.760.10">
    <property type="entry name" value="Cytochrome c-like domain"/>
    <property type="match status" value="1"/>
</dbReference>
<dbReference type="SMART" id="SM00248">
    <property type="entry name" value="ANK"/>
    <property type="match status" value="5"/>
</dbReference>
<dbReference type="PROSITE" id="PS50297">
    <property type="entry name" value="ANK_REP_REGION"/>
    <property type="match status" value="2"/>
</dbReference>
<evidence type="ECO:0000256" key="5">
    <source>
        <dbReference type="ARBA" id="ARBA00023043"/>
    </source>
</evidence>
<dbReference type="InterPro" id="IPR051631">
    <property type="entry name" value="Ankyrin-KH/SAM_domain"/>
</dbReference>
<dbReference type="GO" id="GO:0046872">
    <property type="term" value="F:metal ion binding"/>
    <property type="evidence" value="ECO:0007669"/>
    <property type="project" value="UniProtKB-KW"/>
</dbReference>
<keyword evidence="1 7" id="KW-0349">Heme</keyword>
<comment type="caution">
    <text evidence="9">The sequence shown here is derived from an EMBL/GenBank/DDBJ whole genome shotgun (WGS) entry which is preliminary data.</text>
</comment>
<keyword evidence="4 7" id="KW-0408">Iron</keyword>
<dbReference type="GO" id="GO:0005737">
    <property type="term" value="C:cytoplasm"/>
    <property type="evidence" value="ECO:0007669"/>
    <property type="project" value="TreeGrafter"/>
</dbReference>
<evidence type="ECO:0000313" key="10">
    <source>
        <dbReference type="Proteomes" id="UP000471753"/>
    </source>
</evidence>
<evidence type="ECO:0000256" key="4">
    <source>
        <dbReference type="ARBA" id="ARBA00023004"/>
    </source>
</evidence>
<protein>
    <submittedName>
        <fullName evidence="9">C-type cytochrome</fullName>
    </submittedName>
</protein>
<dbReference type="PANTHER" id="PTHR23206">
    <property type="entry name" value="MASK PROTEIN"/>
    <property type="match status" value="1"/>
</dbReference>
<evidence type="ECO:0000256" key="2">
    <source>
        <dbReference type="ARBA" id="ARBA00022723"/>
    </source>
</evidence>
<sequence>MRELIGSVLLYLGALTAAEGGPLHEAVKSGDLTAIAAALDAGADIEEQDKGATPLFLAIRSGHSEAVELLIERGAGVNNQSAMGLPLTGAVLTNSVDLIRLLLAHGADPNAAARGERMLHFAVANGCLDCVKVLVEAGADVNAVWTRGDPARLPGIITPYHLAKHDNHADIAAYLLAHGVIISKPEPISAKLATGDPAKGKAFFAPNCSSCHVTRAQDIPTRAPNLWNVVGRDKASTKFGGYSQTLSAWEGSWTYEDLNIFLAGPTLTTPGVNMDVRGAPDEADRLDVIAYLRTLADTPVPLP</sequence>
<dbReference type="Proteomes" id="UP000471753">
    <property type="component" value="Unassembled WGS sequence"/>
</dbReference>
<dbReference type="SUPFAM" id="SSF48403">
    <property type="entry name" value="Ankyrin repeat"/>
    <property type="match status" value="1"/>
</dbReference>
<dbReference type="SUPFAM" id="SSF46626">
    <property type="entry name" value="Cytochrome c"/>
    <property type="match status" value="1"/>
</dbReference>
<feature type="domain" description="Cytochrome c" evidence="8">
    <location>
        <begin position="195"/>
        <end position="296"/>
    </location>
</feature>
<reference evidence="9 10" key="1">
    <citation type="submission" date="2019-12" db="EMBL/GenBank/DDBJ databases">
        <title>Rhizobium genotypes associated with high levels of biological nitrogen fixation by grain legumes in a temperate-maritime cropping system.</title>
        <authorList>
            <person name="Maluk M."/>
            <person name="Francesc Ferrando Molina F."/>
            <person name="Lopez Del Egido L."/>
            <person name="Lafos M."/>
            <person name="Langarica-Fuentes A."/>
            <person name="Gebre Yohannes G."/>
            <person name="Young M.W."/>
            <person name="Martin P."/>
            <person name="Gantlett R."/>
            <person name="Kenicer G."/>
            <person name="Hawes C."/>
            <person name="Begg G.S."/>
            <person name="Quilliam R.S."/>
            <person name="Squire G.R."/>
            <person name="Poole P.S."/>
            <person name="Young P.W."/>
            <person name="Iannetta P.M."/>
            <person name="James E.K."/>
        </authorList>
    </citation>
    <scope>NUCLEOTIDE SEQUENCE [LARGE SCALE GENOMIC DNA]</scope>
    <source>
        <strain evidence="9 10">JHI366</strain>
    </source>
</reference>
<organism evidence="9 10">
    <name type="scientific">Rhizobium phaseoli</name>
    <dbReference type="NCBI Taxonomy" id="396"/>
    <lineage>
        <taxon>Bacteria</taxon>
        <taxon>Pseudomonadati</taxon>
        <taxon>Pseudomonadota</taxon>
        <taxon>Alphaproteobacteria</taxon>
        <taxon>Hyphomicrobiales</taxon>
        <taxon>Rhizobiaceae</taxon>
        <taxon>Rhizobium/Agrobacterium group</taxon>
        <taxon>Rhizobium</taxon>
    </lineage>
</organism>
<keyword evidence="2 7" id="KW-0479">Metal-binding</keyword>
<dbReference type="PROSITE" id="PS51007">
    <property type="entry name" value="CYTC"/>
    <property type="match status" value="1"/>
</dbReference>
<keyword evidence="3" id="KW-0677">Repeat</keyword>
<dbReference type="AlphaFoldDB" id="A0A7K3UGF8"/>
<dbReference type="Gene3D" id="1.25.40.20">
    <property type="entry name" value="Ankyrin repeat-containing domain"/>
    <property type="match status" value="2"/>
</dbReference>
<feature type="repeat" description="ANK" evidence="6">
    <location>
        <begin position="50"/>
        <end position="82"/>
    </location>
</feature>
<evidence type="ECO:0000259" key="8">
    <source>
        <dbReference type="PROSITE" id="PS51007"/>
    </source>
</evidence>
<accession>A0A7K3UGF8</accession>
<evidence type="ECO:0000256" key="1">
    <source>
        <dbReference type="ARBA" id="ARBA00022617"/>
    </source>
</evidence>
<keyword evidence="5 6" id="KW-0040">ANK repeat</keyword>
<evidence type="ECO:0000256" key="3">
    <source>
        <dbReference type="ARBA" id="ARBA00022737"/>
    </source>
</evidence>
<dbReference type="GO" id="GO:0020037">
    <property type="term" value="F:heme binding"/>
    <property type="evidence" value="ECO:0007669"/>
    <property type="project" value="InterPro"/>
</dbReference>
<dbReference type="InterPro" id="IPR036909">
    <property type="entry name" value="Cyt_c-like_dom_sf"/>
</dbReference>
<evidence type="ECO:0000256" key="6">
    <source>
        <dbReference type="PROSITE-ProRule" id="PRU00023"/>
    </source>
</evidence>
<dbReference type="PROSITE" id="PS50088">
    <property type="entry name" value="ANK_REPEAT"/>
    <property type="match status" value="4"/>
</dbReference>
<dbReference type="InterPro" id="IPR036770">
    <property type="entry name" value="Ankyrin_rpt-contain_sf"/>
</dbReference>
<dbReference type="Pfam" id="PF00034">
    <property type="entry name" value="Cytochrom_C"/>
    <property type="match status" value="1"/>
</dbReference>
<dbReference type="Pfam" id="PF12796">
    <property type="entry name" value="Ank_2"/>
    <property type="match status" value="2"/>
</dbReference>
<dbReference type="PANTHER" id="PTHR23206:SF7">
    <property type="entry name" value="PROTEIN KINASE DOMAIN-CONTAINING PROTEIN"/>
    <property type="match status" value="1"/>
</dbReference>
<feature type="repeat" description="ANK" evidence="6">
    <location>
        <begin position="114"/>
        <end position="146"/>
    </location>
</feature>
<gene>
    <name evidence="9" type="ORF">GR197_19835</name>
</gene>
<dbReference type="InterPro" id="IPR009056">
    <property type="entry name" value="Cyt_c-like_dom"/>
</dbReference>
<dbReference type="EMBL" id="WUFT01000012">
    <property type="protein sequence ID" value="NEJ72762.1"/>
    <property type="molecule type" value="Genomic_DNA"/>
</dbReference>
<name>A0A7K3UGF8_9HYPH</name>
<dbReference type="RefSeq" id="WP_164012568.1">
    <property type="nucleotide sequence ID" value="NZ_WUFT01000012.1"/>
</dbReference>
<dbReference type="PRINTS" id="PR01415">
    <property type="entry name" value="ANKYRIN"/>
</dbReference>